<name>A0A0C9X2L9_9AGAR</name>
<proteinExistence type="predicted"/>
<sequence>MDEVLVIVRCPRADIVKKVQKSLLQCGGRRVAVELQGLSAERSRHPNRSLDFSSMLPLPKPRVTVNSHNDEHGQIFVK</sequence>
<dbReference type="EMBL" id="KN838957">
    <property type="protein sequence ID" value="KIJ91886.1"/>
    <property type="molecule type" value="Genomic_DNA"/>
</dbReference>
<protein>
    <submittedName>
        <fullName evidence="1">Uncharacterized protein</fullName>
    </submittedName>
</protein>
<dbReference type="HOGENOM" id="CLU_2622408_0_0_1"/>
<reference evidence="2" key="2">
    <citation type="submission" date="2015-01" db="EMBL/GenBank/DDBJ databases">
        <title>Evolutionary Origins and Diversification of the Mycorrhizal Mutualists.</title>
        <authorList>
            <consortium name="DOE Joint Genome Institute"/>
            <consortium name="Mycorrhizal Genomics Consortium"/>
            <person name="Kohler A."/>
            <person name="Kuo A."/>
            <person name="Nagy L.G."/>
            <person name="Floudas D."/>
            <person name="Copeland A."/>
            <person name="Barry K.W."/>
            <person name="Cichocki N."/>
            <person name="Veneault-Fourrey C."/>
            <person name="LaButti K."/>
            <person name="Lindquist E.A."/>
            <person name="Lipzen A."/>
            <person name="Lundell T."/>
            <person name="Morin E."/>
            <person name="Murat C."/>
            <person name="Riley R."/>
            <person name="Ohm R."/>
            <person name="Sun H."/>
            <person name="Tunlid A."/>
            <person name="Henrissat B."/>
            <person name="Grigoriev I.V."/>
            <person name="Hibbett D.S."/>
            <person name="Martin F."/>
        </authorList>
    </citation>
    <scope>NUCLEOTIDE SEQUENCE [LARGE SCALE GENOMIC DNA]</scope>
    <source>
        <strain evidence="2">LaAM-08-1</strain>
    </source>
</reference>
<organism evidence="1 2">
    <name type="scientific">Laccaria amethystina LaAM-08-1</name>
    <dbReference type="NCBI Taxonomy" id="1095629"/>
    <lineage>
        <taxon>Eukaryota</taxon>
        <taxon>Fungi</taxon>
        <taxon>Dikarya</taxon>
        <taxon>Basidiomycota</taxon>
        <taxon>Agaricomycotina</taxon>
        <taxon>Agaricomycetes</taxon>
        <taxon>Agaricomycetidae</taxon>
        <taxon>Agaricales</taxon>
        <taxon>Agaricineae</taxon>
        <taxon>Hydnangiaceae</taxon>
        <taxon>Laccaria</taxon>
    </lineage>
</organism>
<evidence type="ECO:0000313" key="1">
    <source>
        <dbReference type="EMBL" id="KIJ91886.1"/>
    </source>
</evidence>
<gene>
    <name evidence="1" type="ORF">K443DRAFT_467259</name>
</gene>
<reference evidence="1 2" key="1">
    <citation type="submission" date="2014-04" db="EMBL/GenBank/DDBJ databases">
        <authorList>
            <consortium name="DOE Joint Genome Institute"/>
            <person name="Kuo A."/>
            <person name="Kohler A."/>
            <person name="Nagy L.G."/>
            <person name="Floudas D."/>
            <person name="Copeland A."/>
            <person name="Barry K.W."/>
            <person name="Cichocki N."/>
            <person name="Veneault-Fourrey C."/>
            <person name="LaButti K."/>
            <person name="Lindquist E.A."/>
            <person name="Lipzen A."/>
            <person name="Lundell T."/>
            <person name="Morin E."/>
            <person name="Murat C."/>
            <person name="Sun H."/>
            <person name="Tunlid A."/>
            <person name="Henrissat B."/>
            <person name="Grigoriev I.V."/>
            <person name="Hibbett D.S."/>
            <person name="Martin F."/>
            <person name="Nordberg H.P."/>
            <person name="Cantor M.N."/>
            <person name="Hua S.X."/>
        </authorList>
    </citation>
    <scope>NUCLEOTIDE SEQUENCE [LARGE SCALE GENOMIC DNA]</scope>
    <source>
        <strain evidence="1 2">LaAM-08-1</strain>
    </source>
</reference>
<evidence type="ECO:0000313" key="2">
    <source>
        <dbReference type="Proteomes" id="UP000054477"/>
    </source>
</evidence>
<dbReference type="Proteomes" id="UP000054477">
    <property type="component" value="Unassembled WGS sequence"/>
</dbReference>
<dbReference type="AlphaFoldDB" id="A0A0C9X2L9"/>
<accession>A0A0C9X2L9</accession>
<keyword evidence="2" id="KW-1185">Reference proteome</keyword>